<dbReference type="AlphaFoldDB" id="A0A267MD48"/>
<feature type="region of interest" description="Disordered" evidence="1">
    <location>
        <begin position="1"/>
        <end position="23"/>
    </location>
</feature>
<keyword evidence="3" id="KW-1185">Reference proteome</keyword>
<proteinExistence type="predicted"/>
<sequence>MEKHNCGCNNGEHEHKHEHKHEDGGCCGGGCGHHSHEEAAKMYLTLDDGEELECEVIGVFEVENKEYIALLPVGEEDAFIYTFEETEEGPVLDQIESDEEFEIVAKAFKELFQ</sequence>
<dbReference type="InterPro" id="IPR009711">
    <property type="entry name" value="UPF0473"/>
</dbReference>
<accession>A0A267MD48</accession>
<dbReference type="EMBL" id="NIBG01000032">
    <property type="protein sequence ID" value="PAB56730.1"/>
    <property type="molecule type" value="Genomic_DNA"/>
</dbReference>
<protein>
    <recommendedName>
        <fullName evidence="4">DUF1292 domain-containing protein</fullName>
    </recommendedName>
</protein>
<name>A0A267MD48_9FIRM</name>
<dbReference type="RefSeq" id="WP_095135887.1">
    <property type="nucleotide sequence ID" value="NZ_NIBG01000032.1"/>
</dbReference>
<dbReference type="OrthoDB" id="9796509at2"/>
<comment type="caution">
    <text evidence="2">The sequence shown here is derived from an EMBL/GenBank/DDBJ whole genome shotgun (WGS) entry which is preliminary data.</text>
</comment>
<gene>
    <name evidence="2" type="ORF">CCE28_20490</name>
</gene>
<dbReference type="Pfam" id="PF06949">
    <property type="entry name" value="DUF1292"/>
    <property type="match status" value="1"/>
</dbReference>
<dbReference type="Proteomes" id="UP000216024">
    <property type="component" value="Unassembled WGS sequence"/>
</dbReference>
<reference evidence="2 3" key="1">
    <citation type="submission" date="2017-06" db="EMBL/GenBank/DDBJ databases">
        <title>Draft genome sequence of anaerobic fermentative bacterium Anaeromicrobium sediminis DY2726D isolated from West Pacific Ocean sediments.</title>
        <authorList>
            <person name="Zeng X."/>
        </authorList>
    </citation>
    <scope>NUCLEOTIDE SEQUENCE [LARGE SCALE GENOMIC DNA]</scope>
    <source>
        <strain evidence="2 3">DY2726D</strain>
    </source>
</reference>
<evidence type="ECO:0000256" key="1">
    <source>
        <dbReference type="SAM" id="MobiDB-lite"/>
    </source>
</evidence>
<evidence type="ECO:0000313" key="2">
    <source>
        <dbReference type="EMBL" id="PAB56730.1"/>
    </source>
</evidence>
<evidence type="ECO:0000313" key="3">
    <source>
        <dbReference type="Proteomes" id="UP000216024"/>
    </source>
</evidence>
<organism evidence="2 3">
    <name type="scientific">Anaeromicrobium sediminis</name>
    <dbReference type="NCBI Taxonomy" id="1478221"/>
    <lineage>
        <taxon>Bacteria</taxon>
        <taxon>Bacillati</taxon>
        <taxon>Bacillota</taxon>
        <taxon>Clostridia</taxon>
        <taxon>Peptostreptococcales</taxon>
        <taxon>Thermotaleaceae</taxon>
        <taxon>Anaeromicrobium</taxon>
    </lineage>
</organism>
<evidence type="ECO:0008006" key="4">
    <source>
        <dbReference type="Google" id="ProtNLM"/>
    </source>
</evidence>